<evidence type="ECO:0000313" key="2">
    <source>
        <dbReference type="Proteomes" id="UP000321947"/>
    </source>
</evidence>
<dbReference type="PANTHER" id="PTHR46250">
    <property type="entry name" value="MYB/SANT-LIKE DNA-BINDING DOMAIN PROTEIN-RELATED"/>
    <property type="match status" value="1"/>
</dbReference>
<name>A0A5D3BNS4_CUCMM</name>
<gene>
    <name evidence="1" type="ORF">E5676_scaffold772G00150</name>
</gene>
<dbReference type="AlphaFoldDB" id="A0A5D3BNS4"/>
<protein>
    <submittedName>
        <fullName evidence="1">Retrotransposon protein</fullName>
    </submittedName>
</protein>
<dbReference type="Proteomes" id="UP000321947">
    <property type="component" value="Unassembled WGS sequence"/>
</dbReference>
<reference evidence="1 2" key="1">
    <citation type="submission" date="2019-08" db="EMBL/GenBank/DDBJ databases">
        <title>Draft genome sequences of two oriental melons (Cucumis melo L. var makuwa).</title>
        <authorList>
            <person name="Kwon S.-Y."/>
        </authorList>
    </citation>
    <scope>NUCLEOTIDE SEQUENCE [LARGE SCALE GENOMIC DNA]</scope>
    <source>
        <strain evidence="2">cv. Chang Bougi</strain>
        <tissue evidence="1">Leaf</tissue>
    </source>
</reference>
<dbReference type="PANTHER" id="PTHR46250:SF18">
    <property type="entry name" value="MYB_SANT-LIKE DOMAIN-CONTAINING PROTEIN"/>
    <property type="match status" value="1"/>
</dbReference>
<dbReference type="EMBL" id="SSTD01016199">
    <property type="protein sequence ID" value="TYK01431.1"/>
    <property type="molecule type" value="Genomic_DNA"/>
</dbReference>
<evidence type="ECO:0000313" key="1">
    <source>
        <dbReference type="EMBL" id="TYK01431.1"/>
    </source>
</evidence>
<organism evidence="1 2">
    <name type="scientific">Cucumis melo var. makuwa</name>
    <name type="common">Oriental melon</name>
    <dbReference type="NCBI Taxonomy" id="1194695"/>
    <lineage>
        <taxon>Eukaryota</taxon>
        <taxon>Viridiplantae</taxon>
        <taxon>Streptophyta</taxon>
        <taxon>Embryophyta</taxon>
        <taxon>Tracheophyta</taxon>
        <taxon>Spermatophyta</taxon>
        <taxon>Magnoliopsida</taxon>
        <taxon>eudicotyledons</taxon>
        <taxon>Gunneridae</taxon>
        <taxon>Pentapetalae</taxon>
        <taxon>rosids</taxon>
        <taxon>fabids</taxon>
        <taxon>Cucurbitales</taxon>
        <taxon>Cucurbitaceae</taxon>
        <taxon>Benincaseae</taxon>
        <taxon>Cucumis</taxon>
    </lineage>
</organism>
<sequence>MEVVDVKEMVATFLNIVAHDVKNRVIQREFMRSGSIADSRILRDAISRPNGLKVPKGYYYLIDTSMASISKLPKHSWTKEEEAGPSMMRGPTCNRFRWNDEQKCIVAEKEVFDNWVKSHPVAKGLLNKSFPHYDELSYMFGKDRATGVRAETFADVGSNDPTGYEAFVADATSDGLPANVQSRM</sequence>
<proteinExistence type="predicted"/>
<comment type="caution">
    <text evidence="1">The sequence shown here is derived from an EMBL/GenBank/DDBJ whole genome shotgun (WGS) entry which is preliminary data.</text>
</comment>
<accession>A0A5D3BNS4</accession>